<dbReference type="EMBL" id="BLLF01001259">
    <property type="protein sequence ID" value="GFH18182.1"/>
    <property type="molecule type" value="Genomic_DNA"/>
</dbReference>
<accession>A0A699ZQI1</accession>
<reference evidence="6 7" key="1">
    <citation type="submission" date="2020-02" db="EMBL/GenBank/DDBJ databases">
        <title>Draft genome sequence of Haematococcus lacustris strain NIES-144.</title>
        <authorList>
            <person name="Morimoto D."/>
            <person name="Nakagawa S."/>
            <person name="Yoshida T."/>
            <person name="Sawayama S."/>
        </authorList>
    </citation>
    <scope>NUCLEOTIDE SEQUENCE [LARGE SCALE GENOMIC DNA]</scope>
    <source>
        <strain evidence="6 7">NIES-144</strain>
    </source>
</reference>
<dbReference type="AlphaFoldDB" id="A0A699ZQI1"/>
<dbReference type="GO" id="GO:0005634">
    <property type="term" value="C:nucleus"/>
    <property type="evidence" value="ECO:0007669"/>
    <property type="project" value="TreeGrafter"/>
</dbReference>
<comment type="similarity">
    <text evidence="1">Belongs to the activator 1 small subunits family.</text>
</comment>
<keyword evidence="4" id="KW-0067">ATP-binding</keyword>
<dbReference type="CDD" id="cd18140">
    <property type="entry name" value="HLD_clamp_RFC"/>
    <property type="match status" value="1"/>
</dbReference>
<evidence type="ECO:0000313" key="6">
    <source>
        <dbReference type="EMBL" id="GFH18182.1"/>
    </source>
</evidence>
<dbReference type="InterPro" id="IPR050238">
    <property type="entry name" value="DNA_Rep/Repair_Clamp_Loader"/>
</dbReference>
<dbReference type="InterPro" id="IPR027417">
    <property type="entry name" value="P-loop_NTPase"/>
</dbReference>
<feature type="non-terminal residue" evidence="6">
    <location>
        <position position="1"/>
    </location>
</feature>
<keyword evidence="7" id="KW-1185">Reference proteome</keyword>
<feature type="domain" description="Replication factor C C-terminal" evidence="5">
    <location>
        <begin position="101"/>
        <end position="186"/>
    </location>
</feature>
<evidence type="ECO:0000256" key="2">
    <source>
        <dbReference type="ARBA" id="ARBA00022705"/>
    </source>
</evidence>
<dbReference type="FunFam" id="1.20.272.10:FF:000006">
    <property type="entry name" value="Replication factor C subunit 2"/>
    <property type="match status" value="1"/>
</dbReference>
<dbReference type="SUPFAM" id="SSF48019">
    <property type="entry name" value="post-AAA+ oligomerization domain-like"/>
    <property type="match status" value="1"/>
</dbReference>
<dbReference type="PANTHER" id="PTHR11669:SF5">
    <property type="entry name" value="REPLICATION FACTOR C SUBUNIT 2"/>
    <property type="match status" value="1"/>
</dbReference>
<comment type="caution">
    <text evidence="6">The sequence shown here is derived from an EMBL/GenBank/DDBJ whole genome shotgun (WGS) entry which is preliminary data.</text>
</comment>
<dbReference type="SUPFAM" id="SSF52540">
    <property type="entry name" value="P-loop containing nucleoside triphosphate hydrolases"/>
    <property type="match status" value="1"/>
</dbReference>
<dbReference type="InterPro" id="IPR008921">
    <property type="entry name" value="DNA_pol3_clamp-load_cplx_C"/>
</dbReference>
<dbReference type="GO" id="GO:0003689">
    <property type="term" value="F:DNA clamp loader activity"/>
    <property type="evidence" value="ECO:0007669"/>
    <property type="project" value="TreeGrafter"/>
</dbReference>
<sequence length="195" mass="21626">MEIYSSTTRFALACNQSTKIIEPIQSRCAIVRYAKIGDQDILKRLLVVCAKEKVNYTEDGLEAVIFTADGDMRQALNNMQATHSGFGLVNQESVFKVCDQPHPLVVARIIEDCSRGNLEGAYVGMKTLCDSGYSSMDIITTLFRVVRNSDLAEFLKLEFLKEVGFCHMRIGDGVNSRLQLSGLLAKLCRYTSPAA</sequence>
<protein>
    <submittedName>
        <fullName evidence="6">DNA replication factor C complex subunit 2</fullName>
    </submittedName>
</protein>
<dbReference type="InterPro" id="IPR047854">
    <property type="entry name" value="RFC_lid"/>
</dbReference>
<name>A0A699ZQI1_HAELA</name>
<dbReference type="Gene3D" id="1.10.8.60">
    <property type="match status" value="1"/>
</dbReference>
<dbReference type="GO" id="GO:0006261">
    <property type="term" value="P:DNA-templated DNA replication"/>
    <property type="evidence" value="ECO:0007669"/>
    <property type="project" value="TreeGrafter"/>
</dbReference>
<dbReference type="Pfam" id="PF08542">
    <property type="entry name" value="Rep_fac_C"/>
    <property type="match status" value="1"/>
</dbReference>
<dbReference type="Gene3D" id="1.20.272.10">
    <property type="match status" value="1"/>
</dbReference>
<proteinExistence type="inferred from homology"/>
<evidence type="ECO:0000256" key="1">
    <source>
        <dbReference type="ARBA" id="ARBA00005378"/>
    </source>
</evidence>
<evidence type="ECO:0000256" key="3">
    <source>
        <dbReference type="ARBA" id="ARBA00022741"/>
    </source>
</evidence>
<dbReference type="GO" id="GO:0003677">
    <property type="term" value="F:DNA binding"/>
    <property type="evidence" value="ECO:0007669"/>
    <property type="project" value="InterPro"/>
</dbReference>
<evidence type="ECO:0000259" key="5">
    <source>
        <dbReference type="Pfam" id="PF08542"/>
    </source>
</evidence>
<gene>
    <name evidence="6" type="ORF">HaLaN_14938</name>
</gene>
<dbReference type="InterPro" id="IPR013748">
    <property type="entry name" value="Rep_factorC_C"/>
</dbReference>
<keyword evidence="2" id="KW-0235">DNA replication</keyword>
<evidence type="ECO:0000256" key="4">
    <source>
        <dbReference type="ARBA" id="ARBA00022840"/>
    </source>
</evidence>
<dbReference type="Proteomes" id="UP000485058">
    <property type="component" value="Unassembled WGS sequence"/>
</dbReference>
<dbReference type="FunFam" id="1.10.8.60:FF:000012">
    <property type="entry name" value="Replication factor C subunit 4"/>
    <property type="match status" value="1"/>
</dbReference>
<dbReference type="PANTHER" id="PTHR11669">
    <property type="entry name" value="REPLICATION FACTOR C / DNA POLYMERASE III GAMMA-TAU SUBUNIT"/>
    <property type="match status" value="1"/>
</dbReference>
<dbReference type="GO" id="GO:0006281">
    <property type="term" value="P:DNA repair"/>
    <property type="evidence" value="ECO:0007669"/>
    <property type="project" value="TreeGrafter"/>
</dbReference>
<dbReference type="GO" id="GO:0005663">
    <property type="term" value="C:DNA replication factor C complex"/>
    <property type="evidence" value="ECO:0007669"/>
    <property type="project" value="TreeGrafter"/>
</dbReference>
<keyword evidence="3" id="KW-0547">Nucleotide-binding</keyword>
<dbReference type="Gene3D" id="3.40.50.300">
    <property type="entry name" value="P-loop containing nucleotide triphosphate hydrolases"/>
    <property type="match status" value="1"/>
</dbReference>
<dbReference type="GO" id="GO:0005524">
    <property type="term" value="F:ATP binding"/>
    <property type="evidence" value="ECO:0007669"/>
    <property type="project" value="UniProtKB-KW"/>
</dbReference>
<organism evidence="6 7">
    <name type="scientific">Haematococcus lacustris</name>
    <name type="common">Green alga</name>
    <name type="synonym">Haematococcus pluvialis</name>
    <dbReference type="NCBI Taxonomy" id="44745"/>
    <lineage>
        <taxon>Eukaryota</taxon>
        <taxon>Viridiplantae</taxon>
        <taxon>Chlorophyta</taxon>
        <taxon>core chlorophytes</taxon>
        <taxon>Chlorophyceae</taxon>
        <taxon>CS clade</taxon>
        <taxon>Chlamydomonadales</taxon>
        <taxon>Haematococcaceae</taxon>
        <taxon>Haematococcus</taxon>
    </lineage>
</organism>
<evidence type="ECO:0000313" key="7">
    <source>
        <dbReference type="Proteomes" id="UP000485058"/>
    </source>
</evidence>